<dbReference type="AlphaFoldDB" id="A0A9P5YB03"/>
<comment type="caution">
    <text evidence="1">The sequence shown here is derived from an EMBL/GenBank/DDBJ whole genome shotgun (WGS) entry which is preliminary data.</text>
</comment>
<name>A0A9P5YB03_9AGAR</name>
<dbReference type="EMBL" id="MU150246">
    <property type="protein sequence ID" value="KAF9465553.1"/>
    <property type="molecule type" value="Genomic_DNA"/>
</dbReference>
<accession>A0A9P5YB03</accession>
<proteinExistence type="predicted"/>
<protein>
    <submittedName>
        <fullName evidence="1">Uncharacterized protein</fullName>
    </submittedName>
</protein>
<evidence type="ECO:0000313" key="1">
    <source>
        <dbReference type="EMBL" id="KAF9465553.1"/>
    </source>
</evidence>
<evidence type="ECO:0000313" key="2">
    <source>
        <dbReference type="Proteomes" id="UP000807353"/>
    </source>
</evidence>
<gene>
    <name evidence="1" type="ORF">BDZ94DRAFT_1253393</name>
</gene>
<dbReference type="Proteomes" id="UP000807353">
    <property type="component" value="Unassembled WGS sequence"/>
</dbReference>
<reference evidence="1" key="1">
    <citation type="submission" date="2020-11" db="EMBL/GenBank/DDBJ databases">
        <authorList>
            <consortium name="DOE Joint Genome Institute"/>
            <person name="Ahrendt S."/>
            <person name="Riley R."/>
            <person name="Andreopoulos W."/>
            <person name="Labutti K."/>
            <person name="Pangilinan J."/>
            <person name="Ruiz-Duenas F.J."/>
            <person name="Barrasa J.M."/>
            <person name="Sanchez-Garcia M."/>
            <person name="Camarero S."/>
            <person name="Miyauchi S."/>
            <person name="Serrano A."/>
            <person name="Linde D."/>
            <person name="Babiker R."/>
            <person name="Drula E."/>
            <person name="Ayuso-Fernandez I."/>
            <person name="Pacheco R."/>
            <person name="Padilla G."/>
            <person name="Ferreira P."/>
            <person name="Barriuso J."/>
            <person name="Kellner H."/>
            <person name="Castanera R."/>
            <person name="Alfaro M."/>
            <person name="Ramirez L."/>
            <person name="Pisabarro A.G."/>
            <person name="Kuo A."/>
            <person name="Tritt A."/>
            <person name="Lipzen A."/>
            <person name="He G."/>
            <person name="Yan M."/>
            <person name="Ng V."/>
            <person name="Cullen D."/>
            <person name="Martin F."/>
            <person name="Rosso M.-N."/>
            <person name="Henrissat B."/>
            <person name="Hibbett D."/>
            <person name="Martinez A.T."/>
            <person name="Grigoriev I.V."/>
        </authorList>
    </citation>
    <scope>NUCLEOTIDE SEQUENCE</scope>
    <source>
        <strain evidence="1">CBS 247.69</strain>
    </source>
</reference>
<keyword evidence="2" id="KW-1185">Reference proteome</keyword>
<organism evidence="1 2">
    <name type="scientific">Collybia nuda</name>
    <dbReference type="NCBI Taxonomy" id="64659"/>
    <lineage>
        <taxon>Eukaryota</taxon>
        <taxon>Fungi</taxon>
        <taxon>Dikarya</taxon>
        <taxon>Basidiomycota</taxon>
        <taxon>Agaricomycotina</taxon>
        <taxon>Agaricomycetes</taxon>
        <taxon>Agaricomycetidae</taxon>
        <taxon>Agaricales</taxon>
        <taxon>Tricholomatineae</taxon>
        <taxon>Clitocybaceae</taxon>
        <taxon>Collybia</taxon>
    </lineage>
</organism>
<sequence>MVRAAVSVIIGSVSGERTAGGPFRHPATTMGGACTPPSRSLSNDAPFVPLGFEGVPTSQSGSFDYVERGTPYAVLSTLVRTAVHYDDGKGQSPLITC</sequence>